<proteinExistence type="predicted"/>
<dbReference type="Pfam" id="PF13855">
    <property type="entry name" value="LRR_8"/>
    <property type="match status" value="1"/>
</dbReference>
<keyword evidence="4" id="KW-0808">Transferase</keyword>
<dbReference type="PANTHER" id="PTHR48051">
    <property type="match status" value="1"/>
</dbReference>
<keyword evidence="9" id="KW-0342">GTP-binding</keyword>
<feature type="domain" description="Roc" evidence="14">
    <location>
        <begin position="315"/>
        <end position="481"/>
    </location>
</feature>
<dbReference type="FunFam" id="3.80.10.10:FF:001164">
    <property type="entry name" value="GH01279p"/>
    <property type="match status" value="1"/>
</dbReference>
<evidence type="ECO:0000256" key="3">
    <source>
        <dbReference type="ARBA" id="ARBA00022614"/>
    </source>
</evidence>
<evidence type="ECO:0000256" key="4">
    <source>
        <dbReference type="ARBA" id="ARBA00022679"/>
    </source>
</evidence>
<name>A0A552ETF0_MICAE</name>
<dbReference type="PROSITE" id="PS51419">
    <property type="entry name" value="RAB"/>
    <property type="match status" value="1"/>
</dbReference>
<dbReference type="Gene3D" id="1.10.10.10">
    <property type="entry name" value="Winged helix-like DNA-binding domain superfamily/Winged helix DNA-binding domain"/>
    <property type="match status" value="1"/>
</dbReference>
<dbReference type="GO" id="GO:0004674">
    <property type="term" value="F:protein serine/threonine kinase activity"/>
    <property type="evidence" value="ECO:0007669"/>
    <property type="project" value="UniProtKB-KW"/>
</dbReference>
<dbReference type="Pfam" id="PF16095">
    <property type="entry name" value="COR-A"/>
    <property type="match status" value="1"/>
</dbReference>
<comment type="caution">
    <text evidence="15">The sequence shown here is derived from an EMBL/GenBank/DDBJ whole genome shotgun (WGS) entry which is preliminary data.</text>
</comment>
<organism evidence="15 16">
    <name type="scientific">Microcystis aeruginosa Ma_MB_S_20031200_S102</name>
    <dbReference type="NCBI Taxonomy" id="2486254"/>
    <lineage>
        <taxon>Bacteria</taxon>
        <taxon>Bacillati</taxon>
        <taxon>Cyanobacteriota</taxon>
        <taxon>Cyanophyceae</taxon>
        <taxon>Oscillatoriophycideae</taxon>
        <taxon>Chroococcales</taxon>
        <taxon>Microcystaceae</taxon>
        <taxon>Microcystis</taxon>
    </lineage>
</organism>
<evidence type="ECO:0000256" key="7">
    <source>
        <dbReference type="ARBA" id="ARBA00022777"/>
    </source>
</evidence>
<dbReference type="Gene3D" id="3.80.10.10">
    <property type="entry name" value="Ribonuclease Inhibitor"/>
    <property type="match status" value="2"/>
</dbReference>
<comment type="catalytic activity">
    <reaction evidence="10">
        <text>L-threonyl-[protein] + ATP = O-phospho-L-threonyl-[protein] + ADP + H(+)</text>
        <dbReference type="Rhea" id="RHEA:46608"/>
        <dbReference type="Rhea" id="RHEA-COMP:11060"/>
        <dbReference type="Rhea" id="RHEA-COMP:11605"/>
        <dbReference type="ChEBI" id="CHEBI:15378"/>
        <dbReference type="ChEBI" id="CHEBI:30013"/>
        <dbReference type="ChEBI" id="CHEBI:30616"/>
        <dbReference type="ChEBI" id="CHEBI:61977"/>
        <dbReference type="ChEBI" id="CHEBI:456216"/>
        <dbReference type="EC" id="2.7.11.1"/>
    </reaction>
</comment>
<keyword evidence="3" id="KW-0433">Leucine-rich repeat</keyword>
<dbReference type="Pfam" id="PF00560">
    <property type="entry name" value="LRR_1"/>
    <property type="match status" value="1"/>
</dbReference>
<feature type="transmembrane region" description="Helical" evidence="13">
    <location>
        <begin position="857"/>
        <end position="877"/>
    </location>
</feature>
<dbReference type="EMBL" id="SFBI01000087">
    <property type="protein sequence ID" value="TRU37738.1"/>
    <property type="molecule type" value="Genomic_DNA"/>
</dbReference>
<comment type="catalytic activity">
    <reaction evidence="11">
        <text>L-seryl-[protein] + ATP = O-phospho-L-seryl-[protein] + ADP + H(+)</text>
        <dbReference type="Rhea" id="RHEA:17989"/>
        <dbReference type="Rhea" id="RHEA-COMP:9863"/>
        <dbReference type="Rhea" id="RHEA-COMP:11604"/>
        <dbReference type="ChEBI" id="CHEBI:15378"/>
        <dbReference type="ChEBI" id="CHEBI:29999"/>
        <dbReference type="ChEBI" id="CHEBI:30616"/>
        <dbReference type="ChEBI" id="CHEBI:83421"/>
        <dbReference type="ChEBI" id="CHEBI:456216"/>
        <dbReference type="EC" id="2.7.11.1"/>
    </reaction>
</comment>
<evidence type="ECO:0000313" key="15">
    <source>
        <dbReference type="EMBL" id="TRU37738.1"/>
    </source>
</evidence>
<evidence type="ECO:0000256" key="11">
    <source>
        <dbReference type="ARBA" id="ARBA00048679"/>
    </source>
</evidence>
<dbReference type="InterPro" id="IPR025875">
    <property type="entry name" value="Leu-rich_rpt_4"/>
</dbReference>
<gene>
    <name evidence="15" type="ORF">EWV92_10105</name>
</gene>
<evidence type="ECO:0000259" key="14">
    <source>
        <dbReference type="PROSITE" id="PS51424"/>
    </source>
</evidence>
<dbReference type="InterPro" id="IPR050216">
    <property type="entry name" value="LRR_domain-containing"/>
</dbReference>
<evidence type="ECO:0000256" key="8">
    <source>
        <dbReference type="ARBA" id="ARBA00022840"/>
    </source>
</evidence>
<dbReference type="GO" id="GO:0005524">
    <property type="term" value="F:ATP binding"/>
    <property type="evidence" value="ECO:0007669"/>
    <property type="project" value="UniProtKB-KW"/>
</dbReference>
<dbReference type="Gene3D" id="3.30.310.200">
    <property type="match status" value="1"/>
</dbReference>
<reference evidence="15 16" key="1">
    <citation type="submission" date="2019-01" db="EMBL/GenBank/DDBJ databases">
        <title>Coherence of Microcystis species and biogeography revealed through population genomics.</title>
        <authorList>
            <person name="Perez-Carrascal O.M."/>
            <person name="Terrat Y."/>
            <person name="Giani A."/>
            <person name="Fortin N."/>
            <person name="Tromas N."/>
            <person name="Shapiro B.J."/>
        </authorList>
    </citation>
    <scope>NUCLEOTIDE SEQUENCE [LARGE SCALE GENOMIC DNA]</scope>
    <source>
        <strain evidence="15">Ma_MB_S_20031200_S102</strain>
    </source>
</reference>
<dbReference type="PROSITE" id="PS51450">
    <property type="entry name" value="LRR"/>
    <property type="match status" value="10"/>
</dbReference>
<dbReference type="InterPro" id="IPR032675">
    <property type="entry name" value="LRR_dom_sf"/>
</dbReference>
<dbReference type="InterPro" id="IPR027417">
    <property type="entry name" value="P-loop_NTPase"/>
</dbReference>
<dbReference type="SUPFAM" id="SSF52540">
    <property type="entry name" value="P-loop containing nucleoside triphosphate hydrolases"/>
    <property type="match status" value="1"/>
</dbReference>
<keyword evidence="5" id="KW-0677">Repeat</keyword>
<dbReference type="InterPro" id="IPR055414">
    <property type="entry name" value="LRR_R13L4/SHOC2-like"/>
</dbReference>
<dbReference type="SMART" id="SM00175">
    <property type="entry name" value="RAB"/>
    <property type="match status" value="1"/>
</dbReference>
<keyword evidence="13" id="KW-1133">Transmembrane helix</keyword>
<accession>A0A552ETF0</accession>
<feature type="region of interest" description="Disordered" evidence="12">
    <location>
        <begin position="794"/>
        <end position="823"/>
    </location>
</feature>
<evidence type="ECO:0000256" key="2">
    <source>
        <dbReference type="ARBA" id="ARBA00022527"/>
    </source>
</evidence>
<dbReference type="InterPro" id="IPR020859">
    <property type="entry name" value="ROC"/>
</dbReference>
<dbReference type="Pfam" id="PF12799">
    <property type="entry name" value="LRR_4"/>
    <property type="match status" value="1"/>
</dbReference>
<evidence type="ECO:0000256" key="1">
    <source>
        <dbReference type="ARBA" id="ARBA00012513"/>
    </source>
</evidence>
<dbReference type="SMART" id="SM00368">
    <property type="entry name" value="LRR_RI"/>
    <property type="match status" value="8"/>
</dbReference>
<dbReference type="GO" id="GO:0005525">
    <property type="term" value="F:GTP binding"/>
    <property type="evidence" value="ECO:0007669"/>
    <property type="project" value="UniProtKB-KW"/>
</dbReference>
<keyword evidence="13" id="KW-0472">Membrane</keyword>
<keyword evidence="6" id="KW-0547">Nucleotide-binding</keyword>
<dbReference type="InterPro" id="IPR036388">
    <property type="entry name" value="WH-like_DNA-bd_sf"/>
</dbReference>
<dbReference type="EC" id="2.7.11.1" evidence="1"/>
<keyword evidence="8" id="KW-0067">ATP-binding</keyword>
<evidence type="ECO:0000313" key="16">
    <source>
        <dbReference type="Proteomes" id="UP000317708"/>
    </source>
</evidence>
<evidence type="ECO:0000256" key="9">
    <source>
        <dbReference type="ARBA" id="ARBA00023134"/>
    </source>
</evidence>
<dbReference type="SMART" id="SM00364">
    <property type="entry name" value="LRR_BAC"/>
    <property type="match status" value="10"/>
</dbReference>
<protein>
    <recommendedName>
        <fullName evidence="1">non-specific serine/threonine protein kinase</fullName>
        <ecNumber evidence="1">2.7.11.1</ecNumber>
    </recommendedName>
</protein>
<evidence type="ECO:0000256" key="10">
    <source>
        <dbReference type="ARBA" id="ARBA00047899"/>
    </source>
</evidence>
<dbReference type="GO" id="GO:0009274">
    <property type="term" value="C:peptidoglycan-based cell wall"/>
    <property type="evidence" value="ECO:0007669"/>
    <property type="project" value="UniProtKB-ARBA"/>
</dbReference>
<dbReference type="Pfam" id="PF23598">
    <property type="entry name" value="LRR_14"/>
    <property type="match status" value="1"/>
</dbReference>
<dbReference type="NCBIfam" id="TIGR00231">
    <property type="entry name" value="small_GTP"/>
    <property type="match status" value="1"/>
</dbReference>
<dbReference type="Pfam" id="PF25497">
    <property type="entry name" value="COR-B"/>
    <property type="match status" value="1"/>
</dbReference>
<dbReference type="InterPro" id="IPR057263">
    <property type="entry name" value="COR-B"/>
</dbReference>
<keyword evidence="2" id="KW-0723">Serine/threonine-protein kinase</keyword>
<dbReference type="AlphaFoldDB" id="A0A552ETF0"/>
<dbReference type="Proteomes" id="UP000317708">
    <property type="component" value="Unassembled WGS sequence"/>
</dbReference>
<dbReference type="PROSITE" id="PS51424">
    <property type="entry name" value="ROC"/>
    <property type="match status" value="1"/>
</dbReference>
<dbReference type="Pfam" id="PF08477">
    <property type="entry name" value="Roc"/>
    <property type="match status" value="1"/>
</dbReference>
<sequence length="921" mass="105702">MTAQKVLELIQRAKDEGAGRLDLSNKNLTEIPPEIAQLTRLRDLYLYSNQIREIPEALAQLTSLQWLYLRNNQIRKIPEALAQLTSLQSLHLDNNQISEIPEALARLTSLQHLNLSDNQIREIPEALARLTSLQHLNLSDNQIREIPEALAQLTSLQVLYLYSNQIREIPEALAQLTSLQNLDLSNNQIREIPEALAHLTSLQELNLSNNQIREIPEALAQLTSLQFLNLINNQISEIPEALAHLTSLQYLYLSNNQIREIPEALAHLVNLKRLVLENNPITNVPPEIIRQGWGEEIWDDGNPQAIFSYLKHKGEKRPLNELKVLLVGEGDVGKTSLLKRLLHNTFNSGEPKTPGINIERWQLPQKPDIRLNLWDFGGQKVMQTTHQFFLTKRSLYLLVLDNRKNEQQNRLEYWLKLIETYGGNSPVIIVGNCADENPPQVKIRTLRKKYPQITKLIATSCKTGAGIEQLVQEIASQIDVIPHIKDPLPNSWFQIKTQLETMQKSYDFISYEKYQEMCQKAEIKEASDQKSLVQFLHDLGIVLNYQDDPRLNETNVLNPEWVTDGVYDILNNHDLMVQKKGILSLPDLANILKQPQRYPENKRRFLMDLMGKFELCFPLDGYSPDRYLITDLLPIDEPDVDIYENAPLHFQYRYDILPGSIISRFIVRNHQMIYKTMRWRSGVVLTMDLNKALVRADEEDNYISIKAQGSRASALLAIIKTDFQKIHDTIPNLAVQEKLVIRELQGEQPTGVEVPVDYLYLIELDRQGIVEATLPGLRGKYNIRDILEGVESKTERERHLDEREERGRKSRENRPMSPKTPETPNLLKPSLALLLVFAVVACIVAVFAHFVPDSKHITSVLTIIFIFAFIVFVLLLLTGKINQTTFNQLFEVLSRFIPTFKGQEPKTKNDDTSQETPKSEQ</sequence>
<evidence type="ECO:0000256" key="6">
    <source>
        <dbReference type="ARBA" id="ARBA00022741"/>
    </source>
</evidence>
<feature type="transmembrane region" description="Helical" evidence="13">
    <location>
        <begin position="831"/>
        <end position="851"/>
    </location>
</feature>
<dbReference type="InterPro" id="IPR003591">
    <property type="entry name" value="Leu-rich_rpt_typical-subtyp"/>
</dbReference>
<dbReference type="Gene3D" id="3.40.50.300">
    <property type="entry name" value="P-loop containing nucleotide triphosphate hydrolases"/>
    <property type="match status" value="1"/>
</dbReference>
<dbReference type="SMART" id="SM00365">
    <property type="entry name" value="LRR_SD22"/>
    <property type="match status" value="9"/>
</dbReference>
<dbReference type="PRINTS" id="PR00449">
    <property type="entry name" value="RASTRNSFRMNG"/>
</dbReference>
<keyword evidence="7" id="KW-0418">Kinase</keyword>
<evidence type="ECO:0000256" key="13">
    <source>
        <dbReference type="SAM" id="Phobius"/>
    </source>
</evidence>
<dbReference type="InterPro" id="IPR001611">
    <property type="entry name" value="Leu-rich_rpt"/>
</dbReference>
<dbReference type="InterPro" id="IPR005225">
    <property type="entry name" value="Small_GTP-bd"/>
</dbReference>
<keyword evidence="13" id="KW-0812">Transmembrane</keyword>
<feature type="compositionally biased region" description="Basic and acidic residues" evidence="12">
    <location>
        <begin position="794"/>
        <end position="814"/>
    </location>
</feature>
<dbReference type="InterPro" id="IPR032171">
    <property type="entry name" value="COR-A"/>
</dbReference>
<dbReference type="SMART" id="SM00369">
    <property type="entry name" value="LRR_TYP"/>
    <property type="match status" value="11"/>
</dbReference>
<dbReference type="GO" id="GO:0005737">
    <property type="term" value="C:cytoplasm"/>
    <property type="evidence" value="ECO:0007669"/>
    <property type="project" value="TreeGrafter"/>
</dbReference>
<evidence type="ECO:0000256" key="5">
    <source>
        <dbReference type="ARBA" id="ARBA00022737"/>
    </source>
</evidence>
<dbReference type="PANTHER" id="PTHR48051:SF1">
    <property type="entry name" value="RAS SUPPRESSOR PROTEIN 1"/>
    <property type="match status" value="1"/>
</dbReference>
<dbReference type="Gene3D" id="1.10.10.2200">
    <property type="match status" value="1"/>
</dbReference>
<dbReference type="PRINTS" id="PR00019">
    <property type="entry name" value="LEURICHRPT"/>
</dbReference>
<evidence type="ECO:0000256" key="12">
    <source>
        <dbReference type="SAM" id="MobiDB-lite"/>
    </source>
</evidence>
<dbReference type="SUPFAM" id="SSF52058">
    <property type="entry name" value="L domain-like"/>
    <property type="match status" value="1"/>
</dbReference>